<evidence type="ECO:0000313" key="3">
    <source>
        <dbReference type="Proteomes" id="UP000244962"/>
    </source>
</evidence>
<comment type="cofactor">
    <cofactor evidence="1">
        <name>Mg(2+)</name>
        <dbReference type="ChEBI" id="CHEBI:18420"/>
    </cofactor>
    <text evidence="1">Binds 2 magnesium ions per subunit.</text>
</comment>
<dbReference type="InterPro" id="IPR036705">
    <property type="entry name" value="Ribosyl_crysJ1_sf"/>
</dbReference>
<keyword evidence="1" id="KW-0479">Metal-binding</keyword>
<dbReference type="SUPFAM" id="SSF101478">
    <property type="entry name" value="ADP-ribosylglycohydrolase"/>
    <property type="match status" value="1"/>
</dbReference>
<sequence>MGIDDDAFLENLYNIVGGGTESTQSVPAAIALAVRSRADPHRCALLAANLGGDTHTIGAMAVGLAGAAGGFSSIDTDLVTTLDRVNGHPFADIATRLAALRQSSTE</sequence>
<dbReference type="AlphaFoldDB" id="A0A2U1TAG5"/>
<accession>A0A2U1TAG5</accession>
<proteinExistence type="predicted"/>
<evidence type="ECO:0000313" key="2">
    <source>
        <dbReference type="EMBL" id="PWC04674.1"/>
    </source>
</evidence>
<dbReference type="EMBL" id="QEFB01000018">
    <property type="protein sequence ID" value="PWC04674.1"/>
    <property type="molecule type" value="Genomic_DNA"/>
</dbReference>
<protein>
    <recommendedName>
        <fullName evidence="4">ADP-ribosylglycohydrolase</fullName>
    </recommendedName>
</protein>
<comment type="caution">
    <text evidence="2">The sequence shown here is derived from an EMBL/GenBank/DDBJ whole genome shotgun (WGS) entry which is preliminary data.</text>
</comment>
<evidence type="ECO:0000256" key="1">
    <source>
        <dbReference type="PIRSR" id="PIRSR605502-1"/>
    </source>
</evidence>
<keyword evidence="3" id="KW-1185">Reference proteome</keyword>
<feature type="binding site" evidence="1">
    <location>
        <position position="53"/>
    </location>
    <ligand>
        <name>Mg(2+)</name>
        <dbReference type="ChEBI" id="CHEBI:18420"/>
        <label>1</label>
    </ligand>
</feature>
<gene>
    <name evidence="2" type="ORF">DF223_14635</name>
</gene>
<dbReference type="RefSeq" id="WP_108963720.1">
    <property type="nucleotide sequence ID" value="NZ_QEFB01000018.1"/>
</dbReference>
<evidence type="ECO:0008006" key="4">
    <source>
        <dbReference type="Google" id="ProtNLM"/>
    </source>
</evidence>
<dbReference type="Pfam" id="PF03747">
    <property type="entry name" value="ADP_ribosyl_GH"/>
    <property type="match status" value="1"/>
</dbReference>
<reference evidence="3" key="1">
    <citation type="submission" date="2018-04" db="EMBL/GenBank/DDBJ databases">
        <authorList>
            <person name="Liu S."/>
            <person name="Wang Z."/>
            <person name="Li J."/>
        </authorList>
    </citation>
    <scope>NUCLEOTIDE SEQUENCE [LARGE SCALE GENOMIC DNA]</scope>
    <source>
        <strain evidence="3">622</strain>
    </source>
</reference>
<feature type="binding site" evidence="1">
    <location>
        <position position="56"/>
    </location>
    <ligand>
        <name>Mg(2+)</name>
        <dbReference type="ChEBI" id="CHEBI:18420"/>
        <label>1</label>
    </ligand>
</feature>
<dbReference type="InterPro" id="IPR005502">
    <property type="entry name" value="Ribosyl_crysJ1"/>
</dbReference>
<organism evidence="2 3">
    <name type="scientific">Mycetocola zhujimingii</name>
    <dbReference type="NCBI Taxonomy" id="2079792"/>
    <lineage>
        <taxon>Bacteria</taxon>
        <taxon>Bacillati</taxon>
        <taxon>Actinomycetota</taxon>
        <taxon>Actinomycetes</taxon>
        <taxon>Micrococcales</taxon>
        <taxon>Microbacteriaceae</taxon>
        <taxon>Mycetocola</taxon>
    </lineage>
</organism>
<name>A0A2U1TAG5_9MICO</name>
<dbReference type="GO" id="GO:0046872">
    <property type="term" value="F:metal ion binding"/>
    <property type="evidence" value="ECO:0007669"/>
    <property type="project" value="UniProtKB-KW"/>
</dbReference>
<dbReference type="Gene3D" id="1.10.4080.10">
    <property type="entry name" value="ADP-ribosylation/Crystallin J1"/>
    <property type="match status" value="1"/>
</dbReference>
<keyword evidence="1" id="KW-0460">Magnesium</keyword>
<dbReference type="Proteomes" id="UP000244962">
    <property type="component" value="Unassembled WGS sequence"/>
</dbReference>